<evidence type="ECO:0000313" key="1">
    <source>
        <dbReference type="EMBL" id="KAJ0018731.1"/>
    </source>
</evidence>
<gene>
    <name evidence="1" type="ORF">Pint_10876</name>
</gene>
<organism evidence="1 2">
    <name type="scientific">Pistacia integerrima</name>
    <dbReference type="NCBI Taxonomy" id="434235"/>
    <lineage>
        <taxon>Eukaryota</taxon>
        <taxon>Viridiplantae</taxon>
        <taxon>Streptophyta</taxon>
        <taxon>Embryophyta</taxon>
        <taxon>Tracheophyta</taxon>
        <taxon>Spermatophyta</taxon>
        <taxon>Magnoliopsida</taxon>
        <taxon>eudicotyledons</taxon>
        <taxon>Gunneridae</taxon>
        <taxon>Pentapetalae</taxon>
        <taxon>rosids</taxon>
        <taxon>malvids</taxon>
        <taxon>Sapindales</taxon>
        <taxon>Anacardiaceae</taxon>
        <taxon>Pistacia</taxon>
    </lineage>
</organism>
<dbReference type="EMBL" id="CM047747">
    <property type="protein sequence ID" value="KAJ0018731.1"/>
    <property type="molecule type" value="Genomic_DNA"/>
</dbReference>
<keyword evidence="2" id="KW-1185">Reference proteome</keyword>
<name>A0ACC0XMU5_9ROSI</name>
<sequence>MLGVFKFPAMQLWLMSIMA</sequence>
<evidence type="ECO:0000313" key="2">
    <source>
        <dbReference type="Proteomes" id="UP001163603"/>
    </source>
</evidence>
<proteinExistence type="predicted"/>
<reference evidence="2" key="1">
    <citation type="journal article" date="2023" name="G3 (Bethesda)">
        <title>Genome assembly and association tests identify interacting loci associated with vigor, precocity, and sex in interspecific pistachio rootstocks.</title>
        <authorList>
            <person name="Palmer W."/>
            <person name="Jacygrad E."/>
            <person name="Sagayaradj S."/>
            <person name="Cavanaugh K."/>
            <person name="Han R."/>
            <person name="Bertier L."/>
            <person name="Beede B."/>
            <person name="Kafkas S."/>
            <person name="Golino D."/>
            <person name="Preece J."/>
            <person name="Michelmore R."/>
        </authorList>
    </citation>
    <scope>NUCLEOTIDE SEQUENCE [LARGE SCALE GENOMIC DNA]</scope>
</reference>
<accession>A0ACC0XMU5</accession>
<comment type="caution">
    <text evidence="1">The sequence shown here is derived from an EMBL/GenBank/DDBJ whole genome shotgun (WGS) entry which is preliminary data.</text>
</comment>
<dbReference type="Proteomes" id="UP001163603">
    <property type="component" value="Chromosome 12"/>
</dbReference>
<protein>
    <submittedName>
        <fullName evidence="1">Uncharacterized protein</fullName>
    </submittedName>
</protein>